<accession>A0A0K9P397</accession>
<dbReference type="AlphaFoldDB" id="A0A0K9P397"/>
<sequence>MVKSGDFRWITSAAATVYSFAIVASAGNEIDAVSAPPFSLETTISVDSSKESRDGNLEDQMFAPRFNGLRFIETLVTAHR</sequence>
<gene>
    <name evidence="1" type="ORF">ZOSMA_409G00160</name>
</gene>
<dbReference type="OrthoDB" id="1936495at2759"/>
<dbReference type="PANTHER" id="PTHR34683:SF2">
    <property type="entry name" value="EXPRESSED PROTEIN"/>
    <property type="match status" value="1"/>
</dbReference>
<dbReference type="Proteomes" id="UP000036987">
    <property type="component" value="Unassembled WGS sequence"/>
</dbReference>
<evidence type="ECO:0000313" key="2">
    <source>
        <dbReference type="Proteomes" id="UP000036987"/>
    </source>
</evidence>
<name>A0A0K9P397_ZOSMR</name>
<dbReference type="EMBL" id="LFYR01001236">
    <property type="protein sequence ID" value="KMZ63458.1"/>
    <property type="molecule type" value="Genomic_DNA"/>
</dbReference>
<proteinExistence type="predicted"/>
<protein>
    <submittedName>
        <fullName evidence="1">Uncharacterized protein</fullName>
    </submittedName>
</protein>
<organism evidence="1 2">
    <name type="scientific">Zostera marina</name>
    <name type="common">Eelgrass</name>
    <dbReference type="NCBI Taxonomy" id="29655"/>
    <lineage>
        <taxon>Eukaryota</taxon>
        <taxon>Viridiplantae</taxon>
        <taxon>Streptophyta</taxon>
        <taxon>Embryophyta</taxon>
        <taxon>Tracheophyta</taxon>
        <taxon>Spermatophyta</taxon>
        <taxon>Magnoliopsida</taxon>
        <taxon>Liliopsida</taxon>
        <taxon>Zosteraceae</taxon>
        <taxon>Zostera</taxon>
    </lineage>
</organism>
<dbReference type="PANTHER" id="PTHR34683">
    <property type="entry name" value="EXPRESSED PROTEIN-RELATED"/>
    <property type="match status" value="1"/>
</dbReference>
<keyword evidence="2" id="KW-1185">Reference proteome</keyword>
<comment type="caution">
    <text evidence="1">The sequence shown here is derived from an EMBL/GenBank/DDBJ whole genome shotgun (WGS) entry which is preliminary data.</text>
</comment>
<reference evidence="2" key="1">
    <citation type="journal article" date="2016" name="Nature">
        <title>The genome of the seagrass Zostera marina reveals angiosperm adaptation to the sea.</title>
        <authorList>
            <person name="Olsen J.L."/>
            <person name="Rouze P."/>
            <person name="Verhelst B."/>
            <person name="Lin Y.-C."/>
            <person name="Bayer T."/>
            <person name="Collen J."/>
            <person name="Dattolo E."/>
            <person name="De Paoli E."/>
            <person name="Dittami S."/>
            <person name="Maumus F."/>
            <person name="Michel G."/>
            <person name="Kersting A."/>
            <person name="Lauritano C."/>
            <person name="Lohaus R."/>
            <person name="Toepel M."/>
            <person name="Tonon T."/>
            <person name="Vanneste K."/>
            <person name="Amirebrahimi M."/>
            <person name="Brakel J."/>
            <person name="Bostroem C."/>
            <person name="Chovatia M."/>
            <person name="Grimwood J."/>
            <person name="Jenkins J.W."/>
            <person name="Jueterbock A."/>
            <person name="Mraz A."/>
            <person name="Stam W.T."/>
            <person name="Tice H."/>
            <person name="Bornberg-Bauer E."/>
            <person name="Green P.J."/>
            <person name="Pearson G.A."/>
            <person name="Procaccini G."/>
            <person name="Duarte C.M."/>
            <person name="Schmutz J."/>
            <person name="Reusch T.B.H."/>
            <person name="Van de Peer Y."/>
        </authorList>
    </citation>
    <scope>NUCLEOTIDE SEQUENCE [LARGE SCALE GENOMIC DNA]</scope>
    <source>
        <strain evidence="2">cv. Finnish</strain>
    </source>
</reference>
<evidence type="ECO:0000313" key="1">
    <source>
        <dbReference type="EMBL" id="KMZ63458.1"/>
    </source>
</evidence>